<dbReference type="Proteomes" id="UP000294914">
    <property type="component" value="Unassembled WGS sequence"/>
</dbReference>
<comment type="caution">
    <text evidence="1">The sequence shown here is derived from an EMBL/GenBank/DDBJ whole genome shotgun (WGS) entry which is preliminary data.</text>
</comment>
<reference evidence="1 2" key="1">
    <citation type="submission" date="2019-03" db="EMBL/GenBank/DDBJ databases">
        <title>Genomic Encyclopedia of Type Strains, Phase IV (KMG-IV): sequencing the most valuable type-strain genomes for metagenomic binning, comparative biology and taxonomic classification.</title>
        <authorList>
            <person name="Goeker M."/>
        </authorList>
    </citation>
    <scope>NUCLEOTIDE SEQUENCE [LARGE SCALE GENOMIC DNA]</scope>
    <source>
        <strain evidence="1 2">DSM 16326</strain>
    </source>
</reference>
<name>A0A4R8IYB9_9GAMM</name>
<proteinExistence type="predicted"/>
<dbReference type="AlphaFoldDB" id="A0A4R8IYB9"/>
<protein>
    <submittedName>
        <fullName evidence="1">tRNA 2-thiouridine synthesizing protein D</fullName>
    </submittedName>
</protein>
<dbReference type="Pfam" id="PF02635">
    <property type="entry name" value="DsrE"/>
    <property type="match status" value="1"/>
</dbReference>
<dbReference type="SUPFAM" id="SSF75169">
    <property type="entry name" value="DsrEFH-like"/>
    <property type="match status" value="1"/>
</dbReference>
<accession>A0A4R8IYB9</accession>
<dbReference type="GO" id="GO:0005829">
    <property type="term" value="C:cytosol"/>
    <property type="evidence" value="ECO:0007669"/>
    <property type="project" value="TreeGrafter"/>
</dbReference>
<dbReference type="RefSeq" id="WP_134082087.1">
    <property type="nucleotide sequence ID" value="NZ_SOQX01000002.1"/>
</dbReference>
<evidence type="ECO:0000313" key="2">
    <source>
        <dbReference type="Proteomes" id="UP000294914"/>
    </source>
</evidence>
<organism evidence="1 2">
    <name type="scientific">Thiohalophilus thiocyanatoxydans</name>
    <dbReference type="NCBI Taxonomy" id="381308"/>
    <lineage>
        <taxon>Bacteria</taxon>
        <taxon>Pseudomonadati</taxon>
        <taxon>Pseudomonadota</taxon>
        <taxon>Gammaproteobacteria</taxon>
        <taxon>Thiohalomonadales</taxon>
        <taxon>Thiohalophilaceae</taxon>
        <taxon>Thiohalophilus</taxon>
    </lineage>
</organism>
<dbReference type="Gene3D" id="3.40.1260.10">
    <property type="entry name" value="DsrEFH-like"/>
    <property type="match status" value="1"/>
</dbReference>
<dbReference type="PANTHER" id="PTHR34874">
    <property type="entry name" value="PROTEIN YCHN"/>
    <property type="match status" value="1"/>
</dbReference>
<sequence>MTITTIVIQNAPYQSDNKAWHALRFAGAALAEDMTVQVHLLDDGVQVGRRDHTVPDGAVNLEELLGELIECGLTVRACGMAVDDCGISADQLIPGIEKGSMKSLAGWVKASDHVMTF</sequence>
<dbReference type="InterPro" id="IPR003787">
    <property type="entry name" value="Sulphur_relay_DsrE/F-like"/>
</dbReference>
<dbReference type="EMBL" id="SOQX01000002">
    <property type="protein sequence ID" value="TDY02829.1"/>
    <property type="molecule type" value="Genomic_DNA"/>
</dbReference>
<keyword evidence="2" id="KW-1185">Reference proteome</keyword>
<dbReference type="InterPro" id="IPR027396">
    <property type="entry name" value="DsrEFH-like"/>
</dbReference>
<gene>
    <name evidence="1" type="ORF">EDC23_1213</name>
</gene>
<evidence type="ECO:0000313" key="1">
    <source>
        <dbReference type="EMBL" id="TDY02829.1"/>
    </source>
</evidence>
<dbReference type="OrthoDB" id="9807918at2"/>
<dbReference type="PANTHER" id="PTHR34874:SF1">
    <property type="entry name" value="PROTEIN YCHN"/>
    <property type="match status" value="1"/>
</dbReference>